<keyword evidence="2" id="KW-1185">Reference proteome</keyword>
<accession>A0A133VCW2</accession>
<dbReference type="Proteomes" id="UP000070076">
    <property type="component" value="Unassembled WGS sequence"/>
</dbReference>
<name>A0A133VCW2_9EURY</name>
<protein>
    <recommendedName>
        <fullName evidence="3">Transposase zinc-ribbon domain-containing protein</fullName>
    </recommendedName>
</protein>
<reference evidence="1 2" key="1">
    <citation type="journal article" date="2016" name="Sci. Rep.">
        <title>Metabolic traits of an uncultured archaeal lineage -MSBL1- from brine pools of the Red Sea.</title>
        <authorList>
            <person name="Mwirichia R."/>
            <person name="Alam I."/>
            <person name="Rashid M."/>
            <person name="Vinu M."/>
            <person name="Ba-Alawi W."/>
            <person name="Anthony Kamau A."/>
            <person name="Kamanda Ngugi D."/>
            <person name="Goker M."/>
            <person name="Klenk H.P."/>
            <person name="Bajic V."/>
            <person name="Stingl U."/>
        </authorList>
    </citation>
    <scope>NUCLEOTIDE SEQUENCE [LARGE SCALE GENOMIC DNA]</scope>
    <source>
        <strain evidence="1">SCGC-AAA261O19</strain>
    </source>
</reference>
<gene>
    <name evidence="1" type="ORF">AKJ48_03240</name>
</gene>
<sequence>MNPSFIWRPLTLLIRAFLSDKVRFCPNCGSKEVVRDGHNGRENIPRVQMFRCNSCGRRFSERANTIFYWKHASMGELFIITWIFFGSGSRD</sequence>
<comment type="caution">
    <text evidence="1">The sequence shown here is derived from an EMBL/GenBank/DDBJ whole genome shotgun (WGS) entry which is preliminary data.</text>
</comment>
<evidence type="ECO:0000313" key="1">
    <source>
        <dbReference type="EMBL" id="KXB04270.1"/>
    </source>
</evidence>
<dbReference type="EMBL" id="LHYB01000045">
    <property type="protein sequence ID" value="KXB04270.1"/>
    <property type="molecule type" value="Genomic_DNA"/>
</dbReference>
<evidence type="ECO:0000313" key="2">
    <source>
        <dbReference type="Proteomes" id="UP000070076"/>
    </source>
</evidence>
<evidence type="ECO:0008006" key="3">
    <source>
        <dbReference type="Google" id="ProtNLM"/>
    </source>
</evidence>
<organism evidence="1 2">
    <name type="scientific">candidate division MSBL1 archaeon SCGC-AAA261O19</name>
    <dbReference type="NCBI Taxonomy" id="1698277"/>
    <lineage>
        <taxon>Archaea</taxon>
        <taxon>Methanobacteriati</taxon>
        <taxon>Methanobacteriota</taxon>
        <taxon>candidate division MSBL1</taxon>
    </lineage>
</organism>
<proteinExistence type="predicted"/>
<dbReference type="AlphaFoldDB" id="A0A133VCW2"/>